<sequence length="101" mass="10306">MKKPDKTSPEATAHATGSKNKVTLTIVVNGEPVSVEANLNAPLNTVITKALAESGNVGQPPENWELKDEAGNVLDASKKIGDLGLASGVKLFLSLKAGAAG</sequence>
<organism evidence="2 3">
    <name type="scientific">Mesorhizobium plurifarium</name>
    <dbReference type="NCBI Taxonomy" id="69974"/>
    <lineage>
        <taxon>Bacteria</taxon>
        <taxon>Pseudomonadati</taxon>
        <taxon>Pseudomonadota</taxon>
        <taxon>Alphaproteobacteria</taxon>
        <taxon>Hyphomicrobiales</taxon>
        <taxon>Phyllobacteriaceae</taxon>
        <taxon>Mesorhizobium</taxon>
    </lineage>
</organism>
<dbReference type="EMBL" id="CCNE01000022">
    <property type="protein sequence ID" value="CDX57959.1"/>
    <property type="molecule type" value="Genomic_DNA"/>
</dbReference>
<gene>
    <name evidence="2" type="ORF">MPL3365_290025</name>
</gene>
<evidence type="ECO:0000313" key="3">
    <source>
        <dbReference type="Proteomes" id="UP000046122"/>
    </source>
</evidence>
<dbReference type="InterPro" id="IPR019726">
    <property type="entry name" value="DUF2604"/>
</dbReference>
<dbReference type="Proteomes" id="UP000046122">
    <property type="component" value="Unassembled WGS sequence"/>
</dbReference>
<dbReference type="AlphaFoldDB" id="A0A090G6X0"/>
<proteinExistence type="predicted"/>
<protein>
    <recommendedName>
        <fullName evidence="4">DUF2604 domain-containing protein</fullName>
    </recommendedName>
</protein>
<accession>A0A090G6X0</accession>
<evidence type="ECO:0008006" key="4">
    <source>
        <dbReference type="Google" id="ProtNLM"/>
    </source>
</evidence>
<name>A0A090G6X0_MESPL</name>
<evidence type="ECO:0000256" key="1">
    <source>
        <dbReference type="SAM" id="MobiDB-lite"/>
    </source>
</evidence>
<reference evidence="2 3" key="1">
    <citation type="submission" date="2014-08" db="EMBL/GenBank/DDBJ databases">
        <authorList>
            <person name="Moulin Lionel"/>
        </authorList>
    </citation>
    <scope>NUCLEOTIDE SEQUENCE [LARGE SCALE GENOMIC DNA]</scope>
</reference>
<feature type="region of interest" description="Disordered" evidence="1">
    <location>
        <begin position="1"/>
        <end position="20"/>
    </location>
</feature>
<dbReference type="Pfam" id="PF10790">
    <property type="entry name" value="DUF2604"/>
    <property type="match status" value="1"/>
</dbReference>
<evidence type="ECO:0000313" key="2">
    <source>
        <dbReference type="EMBL" id="CDX57959.1"/>
    </source>
</evidence>